<evidence type="ECO:0000313" key="2">
    <source>
        <dbReference type="Proteomes" id="UP000828941"/>
    </source>
</evidence>
<gene>
    <name evidence="1" type="ORF">L6164_010230</name>
</gene>
<protein>
    <submittedName>
        <fullName evidence="1">Uncharacterized protein</fullName>
    </submittedName>
</protein>
<reference evidence="1 2" key="1">
    <citation type="journal article" date="2022" name="DNA Res.">
        <title>Chromosomal-level genome assembly of the orchid tree Bauhinia variegata (Leguminosae; Cercidoideae) supports the allotetraploid origin hypothesis of Bauhinia.</title>
        <authorList>
            <person name="Zhong Y."/>
            <person name="Chen Y."/>
            <person name="Zheng D."/>
            <person name="Pang J."/>
            <person name="Liu Y."/>
            <person name="Luo S."/>
            <person name="Meng S."/>
            <person name="Qian L."/>
            <person name="Wei D."/>
            <person name="Dai S."/>
            <person name="Zhou R."/>
        </authorList>
    </citation>
    <scope>NUCLEOTIDE SEQUENCE [LARGE SCALE GENOMIC DNA]</scope>
    <source>
        <strain evidence="1">BV-YZ2020</strain>
    </source>
</reference>
<keyword evidence="2" id="KW-1185">Reference proteome</keyword>
<evidence type="ECO:0000313" key="1">
    <source>
        <dbReference type="EMBL" id="KAI4349667.1"/>
    </source>
</evidence>
<dbReference type="Proteomes" id="UP000828941">
    <property type="component" value="Chromosome 4"/>
</dbReference>
<comment type="caution">
    <text evidence="1">The sequence shown here is derived from an EMBL/GenBank/DDBJ whole genome shotgun (WGS) entry which is preliminary data.</text>
</comment>
<dbReference type="EMBL" id="CM039429">
    <property type="protein sequence ID" value="KAI4349667.1"/>
    <property type="molecule type" value="Genomic_DNA"/>
</dbReference>
<sequence>MDSNHQMLDNEEPQSLEEQNPLAIVSSKDTTSILPFATASLSLSLSTILPSHFFAQPKTSGLFSQQPSKVKVPTQASSLAHLSLSATSPSPSKISFKSTISANPLQNPLSLGPHRPLDPSNGAALRRASIVWFRNDLRVHDNECLNCANSESMSVLPVYCFDPRDYGKSSSGFDKTGPYRATFILESVSDLRKNLQARGSDLVVRIGKPETVLVELAKAIGADAVYAHREVSRDEIKAEERIEAAMKEENVEVKYFWGSTLYHIDDLPFKLEDMPSTYGGFNQKVQKLEIRKTIEALDQLKGLPSRGDVEPGDIPSLKDLGLNPSATMAQDGKPAANASMVGGETEGLQRIRKFAAECAAQPNKGFKDGTQDSIYGANFSCKISPWLVTGCLSPRSMFDELKKTAGRAISASSNRSEGGSGSSSTGTNWLMYDLLWRDFFRFITRKHSSAKKELETTPATACTGALA</sequence>
<organism evidence="1 2">
    <name type="scientific">Bauhinia variegata</name>
    <name type="common">Purple orchid tree</name>
    <name type="synonym">Phanera variegata</name>
    <dbReference type="NCBI Taxonomy" id="167791"/>
    <lineage>
        <taxon>Eukaryota</taxon>
        <taxon>Viridiplantae</taxon>
        <taxon>Streptophyta</taxon>
        <taxon>Embryophyta</taxon>
        <taxon>Tracheophyta</taxon>
        <taxon>Spermatophyta</taxon>
        <taxon>Magnoliopsida</taxon>
        <taxon>eudicotyledons</taxon>
        <taxon>Gunneridae</taxon>
        <taxon>Pentapetalae</taxon>
        <taxon>rosids</taxon>
        <taxon>fabids</taxon>
        <taxon>Fabales</taxon>
        <taxon>Fabaceae</taxon>
        <taxon>Cercidoideae</taxon>
        <taxon>Cercideae</taxon>
        <taxon>Bauhiniinae</taxon>
        <taxon>Bauhinia</taxon>
    </lineage>
</organism>
<name>A0ACB9PNN1_BAUVA</name>
<proteinExistence type="predicted"/>
<accession>A0ACB9PNN1</accession>